<reference evidence="1 2" key="1">
    <citation type="submission" date="2023-12" db="EMBL/GenBank/DDBJ databases">
        <title>Genome sequencing and assembly of bacterial species from a model synthetic community.</title>
        <authorList>
            <person name="Hogle S.L."/>
        </authorList>
    </citation>
    <scope>NUCLEOTIDE SEQUENCE [LARGE SCALE GENOMIC DNA]</scope>
    <source>
        <strain evidence="1 2">HAMBI 2494</strain>
    </source>
</reference>
<dbReference type="Proteomes" id="UP001325479">
    <property type="component" value="Chromosome"/>
</dbReference>
<sequence>MNLVFDDTASVCLVGNQLVGRLKRDVVDVAFERSHQVGSSFDNAGPTQVVTNLVNDVVGDDVEEVSSIDKVTERLSHQTEVRIRSFVEGVFRFLHSRLPAPFRMLLTG</sequence>
<dbReference type="RefSeq" id="WP_232833481.1">
    <property type="nucleotide sequence ID" value="NZ_CP139965.1"/>
</dbReference>
<accession>A0ABZ0WV18</accession>
<name>A0ABZ0WV18_9BURK</name>
<protein>
    <submittedName>
        <fullName evidence="1">Uncharacterized protein</fullName>
    </submittedName>
</protein>
<dbReference type="EMBL" id="CP139965">
    <property type="protein sequence ID" value="WQD81248.1"/>
    <property type="molecule type" value="Genomic_DNA"/>
</dbReference>
<evidence type="ECO:0000313" key="2">
    <source>
        <dbReference type="Proteomes" id="UP001325479"/>
    </source>
</evidence>
<gene>
    <name evidence="1" type="ORF">U0042_04875</name>
</gene>
<evidence type="ECO:0000313" key="1">
    <source>
        <dbReference type="EMBL" id="WQD81248.1"/>
    </source>
</evidence>
<organism evidence="1 2">
    <name type="scientific">Paraburkholderia kururiensis</name>
    <dbReference type="NCBI Taxonomy" id="984307"/>
    <lineage>
        <taxon>Bacteria</taxon>
        <taxon>Pseudomonadati</taxon>
        <taxon>Pseudomonadota</taxon>
        <taxon>Betaproteobacteria</taxon>
        <taxon>Burkholderiales</taxon>
        <taxon>Burkholderiaceae</taxon>
        <taxon>Paraburkholderia</taxon>
    </lineage>
</organism>
<proteinExistence type="predicted"/>
<keyword evidence="2" id="KW-1185">Reference proteome</keyword>